<evidence type="ECO:0000256" key="1">
    <source>
        <dbReference type="SAM" id="MobiDB-lite"/>
    </source>
</evidence>
<name>A0A183CSH8_GLOPA</name>
<reference evidence="3" key="3">
    <citation type="submission" date="2016-06" db="UniProtKB">
        <authorList>
            <consortium name="WormBaseParasite"/>
        </authorList>
    </citation>
    <scope>IDENTIFICATION</scope>
</reference>
<protein>
    <submittedName>
        <fullName evidence="3">Polymerase</fullName>
    </submittedName>
</protein>
<dbReference type="WBParaSite" id="GPLIN_001583600">
    <property type="protein sequence ID" value="GPLIN_001583600"/>
    <property type="gene ID" value="GPLIN_001583600"/>
</dbReference>
<organism evidence="2 3">
    <name type="scientific">Globodera pallida</name>
    <name type="common">Potato cyst nematode worm</name>
    <name type="synonym">Heterodera pallida</name>
    <dbReference type="NCBI Taxonomy" id="36090"/>
    <lineage>
        <taxon>Eukaryota</taxon>
        <taxon>Metazoa</taxon>
        <taxon>Ecdysozoa</taxon>
        <taxon>Nematoda</taxon>
        <taxon>Chromadorea</taxon>
        <taxon>Rhabditida</taxon>
        <taxon>Tylenchina</taxon>
        <taxon>Tylenchomorpha</taxon>
        <taxon>Tylenchoidea</taxon>
        <taxon>Heteroderidae</taxon>
        <taxon>Heteroderinae</taxon>
        <taxon>Globodera</taxon>
    </lineage>
</organism>
<feature type="region of interest" description="Disordered" evidence="1">
    <location>
        <begin position="1"/>
        <end position="30"/>
    </location>
</feature>
<accession>A0A183CSH8</accession>
<sequence length="211" mass="23044">ANTTAGEILSTTETPLPSHRNRCPPSGLNSNSVLQLSTTRVAAQIPIFPFSTPNSSGRVSCHPTFPYSTAQALGLVPNSKTNLSGYPKFLFQAQSQGGGRSTRHFPIGLNGTFPNWPQRHLSHWPQRHISQLAATAHFPIGRNGTFPNWPQRHLSQLAATAHFPIGRNGTFPNWPQRHLSKLVATTKFTKAAGTAQFANITLGYTRCLLEL</sequence>
<proteinExistence type="predicted"/>
<evidence type="ECO:0000313" key="2">
    <source>
        <dbReference type="Proteomes" id="UP000050741"/>
    </source>
</evidence>
<feature type="compositionally biased region" description="Polar residues" evidence="1">
    <location>
        <begin position="1"/>
        <end position="15"/>
    </location>
</feature>
<keyword evidence="2" id="KW-1185">Reference proteome</keyword>
<dbReference type="Proteomes" id="UP000050741">
    <property type="component" value="Unassembled WGS sequence"/>
</dbReference>
<evidence type="ECO:0000313" key="3">
    <source>
        <dbReference type="WBParaSite" id="GPLIN_001583600"/>
    </source>
</evidence>
<reference evidence="2" key="2">
    <citation type="submission" date="2014-05" db="EMBL/GenBank/DDBJ databases">
        <title>The genome and life-stage specific transcriptomes of Globodera pallida elucidate key aspects of plant parasitism by a cyst nematode.</title>
        <authorList>
            <person name="Cotton J.A."/>
            <person name="Lilley C.J."/>
            <person name="Jones L.M."/>
            <person name="Kikuchi T."/>
            <person name="Reid A.J."/>
            <person name="Thorpe P."/>
            <person name="Tsai I.J."/>
            <person name="Beasley H."/>
            <person name="Blok V."/>
            <person name="Cock P.J.A."/>
            <person name="Van den Akker S.E."/>
            <person name="Holroyd N."/>
            <person name="Hunt M."/>
            <person name="Mantelin S."/>
            <person name="Naghra H."/>
            <person name="Pain A."/>
            <person name="Palomares-Rius J.E."/>
            <person name="Zarowiecki M."/>
            <person name="Berriman M."/>
            <person name="Jones J.T."/>
            <person name="Urwin P.E."/>
        </authorList>
    </citation>
    <scope>NUCLEOTIDE SEQUENCE [LARGE SCALE GENOMIC DNA]</scope>
    <source>
        <strain evidence="2">Lindley</strain>
    </source>
</reference>
<dbReference type="AlphaFoldDB" id="A0A183CSH8"/>
<reference evidence="2" key="1">
    <citation type="submission" date="2013-12" db="EMBL/GenBank/DDBJ databases">
        <authorList>
            <person name="Aslett M."/>
        </authorList>
    </citation>
    <scope>NUCLEOTIDE SEQUENCE [LARGE SCALE GENOMIC DNA]</scope>
    <source>
        <strain evidence="2">Lindley</strain>
    </source>
</reference>